<evidence type="ECO:0000313" key="2">
    <source>
        <dbReference type="Proteomes" id="UP000683428"/>
    </source>
</evidence>
<organism evidence="1 2">
    <name type="scientific">Azospira inquinata</name>
    <dbReference type="NCBI Taxonomy" id="2785627"/>
    <lineage>
        <taxon>Bacteria</taxon>
        <taxon>Pseudomonadati</taxon>
        <taxon>Pseudomonadota</taxon>
        <taxon>Betaproteobacteria</taxon>
        <taxon>Rhodocyclales</taxon>
        <taxon>Rhodocyclaceae</taxon>
        <taxon>Azospira</taxon>
    </lineage>
</organism>
<gene>
    <name evidence="1" type="ORF">Azoinq_06985</name>
</gene>
<dbReference type="KEGG" id="aiq:Azoinq_06985"/>
<keyword evidence="2" id="KW-1185">Reference proteome</keyword>
<dbReference type="RefSeq" id="WP_216130602.1">
    <property type="nucleotide sequence ID" value="NZ_CP064782.1"/>
</dbReference>
<reference evidence="1" key="1">
    <citation type="submission" date="2020-11" db="EMBL/GenBank/DDBJ databases">
        <title>Azospira inquinata sp. nov.</title>
        <authorList>
            <person name="Moe W.M."/>
            <person name="Mikes M.C."/>
        </authorList>
    </citation>
    <scope>NUCLEOTIDE SEQUENCE</scope>
    <source>
        <strain evidence="1">Azo-3</strain>
    </source>
</reference>
<dbReference type="Proteomes" id="UP000683428">
    <property type="component" value="Chromosome"/>
</dbReference>
<dbReference type="AlphaFoldDB" id="A0A975SPW1"/>
<proteinExistence type="predicted"/>
<name>A0A975SPW1_9RHOO</name>
<accession>A0A975SPW1</accession>
<dbReference type="EMBL" id="CP064782">
    <property type="protein sequence ID" value="QWT50322.1"/>
    <property type="molecule type" value="Genomic_DNA"/>
</dbReference>
<sequence length="257" mass="30057">MAARPKVGYLVVWTHQESAELRSVQMHNHFSSTHIEYLRRQAKKLSKTDDIPLSKALDLIAQQNGWSNWSLLVKNRLPDDSPDNGYQLRRTRDEFIQAIRKFQVKQPRRGRVNRYVEVLRQTEDICNRFVSAKNAIKFAVSYIETLLKVPRFQVQVSSLVDVEMHRWLPYCLVAKGNEGQILLNRKYKPVGLIGDTWVNYEDFPHLQTHLKEEQLWDMSHPKATTPGFFYYDGDSPWRGRAEASAYLERLKIAQSLL</sequence>
<protein>
    <submittedName>
        <fullName evidence="1">Uncharacterized protein</fullName>
    </submittedName>
</protein>
<evidence type="ECO:0000313" key="1">
    <source>
        <dbReference type="EMBL" id="QWT50322.1"/>
    </source>
</evidence>